<dbReference type="HOGENOM" id="CLU_063917_0_0_1"/>
<dbReference type="SUPFAM" id="SSF49899">
    <property type="entry name" value="Concanavalin A-like lectins/glucanases"/>
    <property type="match status" value="1"/>
</dbReference>
<protein>
    <recommendedName>
        <fullName evidence="6">Glycosyl hydrolase family 12</fullName>
    </recommendedName>
</protein>
<keyword evidence="3" id="KW-0732">Signal</keyword>
<keyword evidence="2" id="KW-0378">Hydrolase</keyword>
<accession>E3Q8P8</accession>
<evidence type="ECO:0000256" key="2">
    <source>
        <dbReference type="RuleBase" id="RU361163"/>
    </source>
</evidence>
<organism evidence="5">
    <name type="scientific">Colletotrichum graminicola (strain M1.001 / M2 / FGSC 10212)</name>
    <name type="common">Maize anthracnose fungus</name>
    <name type="synonym">Glomerella graminicola</name>
    <dbReference type="NCBI Taxonomy" id="645133"/>
    <lineage>
        <taxon>Eukaryota</taxon>
        <taxon>Fungi</taxon>
        <taxon>Dikarya</taxon>
        <taxon>Ascomycota</taxon>
        <taxon>Pezizomycotina</taxon>
        <taxon>Sordariomycetes</taxon>
        <taxon>Hypocreomycetidae</taxon>
        <taxon>Glomerellales</taxon>
        <taxon>Glomerellaceae</taxon>
        <taxon>Colletotrichum</taxon>
        <taxon>Colletotrichum graminicola species complex</taxon>
    </lineage>
</organism>
<dbReference type="InterPro" id="IPR013319">
    <property type="entry name" value="GH11/12"/>
</dbReference>
<evidence type="ECO:0000313" key="4">
    <source>
        <dbReference type="EMBL" id="EFQ27412.1"/>
    </source>
</evidence>
<dbReference type="InterPro" id="IPR013320">
    <property type="entry name" value="ConA-like_dom_sf"/>
</dbReference>
<dbReference type="GO" id="GO:0000272">
    <property type="term" value="P:polysaccharide catabolic process"/>
    <property type="evidence" value="ECO:0007669"/>
    <property type="project" value="UniProtKB-KW"/>
</dbReference>
<feature type="chain" id="PRO_5003180311" description="Glycosyl hydrolase family 12" evidence="3">
    <location>
        <begin position="20"/>
        <end position="311"/>
    </location>
</feature>
<evidence type="ECO:0008006" key="6">
    <source>
        <dbReference type="Google" id="ProtNLM"/>
    </source>
</evidence>
<comment type="similarity">
    <text evidence="1 2">Belongs to the glycosyl hydrolase 12 (cellulase H) family.</text>
</comment>
<dbReference type="AlphaFoldDB" id="E3Q8P8"/>
<evidence type="ECO:0000256" key="3">
    <source>
        <dbReference type="SAM" id="SignalP"/>
    </source>
</evidence>
<dbReference type="STRING" id="645133.E3Q8P8"/>
<dbReference type="InterPro" id="IPR002594">
    <property type="entry name" value="GH12"/>
</dbReference>
<dbReference type="PANTHER" id="PTHR34002">
    <property type="entry name" value="BLR1656 PROTEIN"/>
    <property type="match status" value="1"/>
</dbReference>
<dbReference type="Pfam" id="PF01670">
    <property type="entry name" value="Glyco_hydro_12"/>
    <property type="match status" value="1"/>
</dbReference>
<keyword evidence="2" id="KW-0326">Glycosidase</keyword>
<feature type="signal peptide" evidence="3">
    <location>
        <begin position="1"/>
        <end position="19"/>
    </location>
</feature>
<dbReference type="OrthoDB" id="89349at2759"/>
<dbReference type="GeneID" id="24407272"/>
<reference evidence="5" key="1">
    <citation type="journal article" date="2012" name="Nat. Genet.">
        <title>Lifestyle transitions in plant pathogenic Colletotrichum fungi deciphered by genome and transcriptome analyses.</title>
        <authorList>
            <person name="O'Connell R.J."/>
            <person name="Thon M.R."/>
            <person name="Hacquard S."/>
            <person name="Amyotte S.G."/>
            <person name="Kleemann J."/>
            <person name="Torres M.F."/>
            <person name="Damm U."/>
            <person name="Buiate E.A."/>
            <person name="Epstein L."/>
            <person name="Alkan N."/>
            <person name="Altmueller J."/>
            <person name="Alvarado-Balderrama L."/>
            <person name="Bauser C.A."/>
            <person name="Becker C."/>
            <person name="Birren B.W."/>
            <person name="Chen Z."/>
            <person name="Choi J."/>
            <person name="Crouch J.A."/>
            <person name="Duvick J.P."/>
            <person name="Farman M.A."/>
            <person name="Gan P."/>
            <person name="Heiman D."/>
            <person name="Henrissat B."/>
            <person name="Howard R.J."/>
            <person name="Kabbage M."/>
            <person name="Koch C."/>
            <person name="Kracher B."/>
            <person name="Kubo Y."/>
            <person name="Law A.D."/>
            <person name="Lebrun M.-H."/>
            <person name="Lee Y.-H."/>
            <person name="Miyara I."/>
            <person name="Moore N."/>
            <person name="Neumann U."/>
            <person name="Nordstroem K."/>
            <person name="Panaccione D.G."/>
            <person name="Panstruga R."/>
            <person name="Place M."/>
            <person name="Proctor R.H."/>
            <person name="Prusky D."/>
            <person name="Rech G."/>
            <person name="Reinhardt R."/>
            <person name="Rollins J.A."/>
            <person name="Rounsley S."/>
            <person name="Schardl C.L."/>
            <person name="Schwartz D.C."/>
            <person name="Shenoy N."/>
            <person name="Shirasu K."/>
            <person name="Sikhakolli U.R."/>
            <person name="Stueber K."/>
            <person name="Sukno S.A."/>
            <person name="Sweigard J.A."/>
            <person name="Takano Y."/>
            <person name="Takahara H."/>
            <person name="Trail F."/>
            <person name="van der Does H.C."/>
            <person name="Voll L.M."/>
            <person name="Will I."/>
            <person name="Young S."/>
            <person name="Zeng Q."/>
            <person name="Zhang J."/>
            <person name="Zhou S."/>
            <person name="Dickman M.B."/>
            <person name="Schulze-Lefert P."/>
            <person name="Ver Loren van Themaat E."/>
            <person name="Ma L.-J."/>
            <person name="Vaillancourt L.J."/>
        </authorList>
    </citation>
    <scope>NUCLEOTIDE SEQUENCE [LARGE SCALE GENOMIC DNA]</scope>
    <source>
        <strain evidence="5">M1.001 / M2 / FGSC 10212</strain>
    </source>
</reference>
<dbReference type="RefSeq" id="XP_008091432.1">
    <property type="nucleotide sequence ID" value="XM_008093241.1"/>
</dbReference>
<keyword evidence="2" id="KW-0624">Polysaccharide degradation</keyword>
<name>E3Q8P8_COLGM</name>
<sequence>MRNTLLLTAGLAAVHHATADYVATICGRENKYTSKDTNFIFQSNAWNPVGDGASCVFVDESTPAFDANWNWEEERNSVHSFPHVRFNSTKLPVQLSAIETMRLTVDWTMRKGNPESDPPRDFSATAWAENKGGLDGVVSNAAWDFFVDRNKSRTYNPIDAEAEIMIWLGKVGNPYPLMGDSILTNITLGSTEFSLWYDTNGREQKVFTWVTRDGSDVNQFNEDITPLLKYVLDSGEIDNESWLGLVEFGSEAWHSPENVTFSAAHFSMELDAEGSGSGSGSGNDENSATKFSLSSWLFLSLLLMNMSMFGL</sequence>
<dbReference type="Gene3D" id="2.60.120.180">
    <property type="match status" value="1"/>
</dbReference>
<keyword evidence="5" id="KW-1185">Reference proteome</keyword>
<dbReference type="VEuPathDB" id="FungiDB:GLRG_01907"/>
<dbReference type="EMBL" id="GG697337">
    <property type="protein sequence ID" value="EFQ27412.1"/>
    <property type="molecule type" value="Genomic_DNA"/>
</dbReference>
<keyword evidence="2" id="KW-0119">Carbohydrate metabolism</keyword>
<evidence type="ECO:0000256" key="1">
    <source>
        <dbReference type="ARBA" id="ARBA00005519"/>
    </source>
</evidence>
<proteinExistence type="inferred from homology"/>
<gene>
    <name evidence="4" type="ORF">GLRG_01907</name>
</gene>
<dbReference type="Proteomes" id="UP000008782">
    <property type="component" value="Unassembled WGS sequence"/>
</dbReference>
<dbReference type="eggNOG" id="ENOG502SRGF">
    <property type="taxonomic scope" value="Eukaryota"/>
</dbReference>
<dbReference type="GO" id="GO:0008810">
    <property type="term" value="F:cellulase activity"/>
    <property type="evidence" value="ECO:0007669"/>
    <property type="project" value="InterPro"/>
</dbReference>
<evidence type="ECO:0000313" key="5">
    <source>
        <dbReference type="Proteomes" id="UP000008782"/>
    </source>
</evidence>
<dbReference type="PANTHER" id="PTHR34002:SF11">
    <property type="entry name" value="CONCANAVALIN A-LIKE LECTIN_GLUCANASE"/>
    <property type="match status" value="1"/>
</dbReference>